<dbReference type="SUPFAM" id="SSF49785">
    <property type="entry name" value="Galactose-binding domain-like"/>
    <property type="match status" value="1"/>
</dbReference>
<dbReference type="GO" id="GO:0005975">
    <property type="term" value="P:carbohydrate metabolic process"/>
    <property type="evidence" value="ECO:0007669"/>
    <property type="project" value="UniProtKB-ARBA"/>
</dbReference>
<dbReference type="InterPro" id="IPR013783">
    <property type="entry name" value="Ig-like_fold"/>
</dbReference>
<comment type="caution">
    <text evidence="5">The sequence shown here is derived from an EMBL/GenBank/DDBJ whole genome shotgun (WGS) entry which is preliminary data.</text>
</comment>
<dbReference type="SUPFAM" id="SSF49899">
    <property type="entry name" value="Concanavalin A-like lectins/glucanases"/>
    <property type="match status" value="1"/>
</dbReference>
<dbReference type="GO" id="GO:0030246">
    <property type="term" value="F:carbohydrate binding"/>
    <property type="evidence" value="ECO:0007669"/>
    <property type="project" value="UniProtKB-KW"/>
</dbReference>
<keyword evidence="5" id="KW-0430">Lectin</keyword>
<accession>A0A4Q8BFG1</accession>
<dbReference type="Gene3D" id="2.60.120.260">
    <property type="entry name" value="Galactose-binding domain-like"/>
    <property type="match status" value="1"/>
</dbReference>
<keyword evidence="6" id="KW-1185">Reference proteome</keyword>
<gene>
    <name evidence="5" type="ORF">EV384_5377</name>
</gene>
<evidence type="ECO:0000259" key="4">
    <source>
        <dbReference type="SMART" id="SM00560"/>
    </source>
</evidence>
<dbReference type="EMBL" id="SHLD01000001">
    <property type="protein sequence ID" value="RZU76704.1"/>
    <property type="molecule type" value="Genomic_DNA"/>
</dbReference>
<name>A0A4Q8BFG1_9ACTN</name>
<feature type="domain" description="LamG-like jellyroll fold" evidence="4">
    <location>
        <begin position="908"/>
        <end position="1063"/>
    </location>
</feature>
<dbReference type="Gene3D" id="2.60.120.200">
    <property type="match status" value="1"/>
</dbReference>
<dbReference type="InterPro" id="IPR013320">
    <property type="entry name" value="ConA-like_dom_sf"/>
</dbReference>
<dbReference type="SMART" id="SM00560">
    <property type="entry name" value="LamGL"/>
    <property type="match status" value="1"/>
</dbReference>
<evidence type="ECO:0000313" key="6">
    <source>
        <dbReference type="Proteomes" id="UP000294114"/>
    </source>
</evidence>
<dbReference type="NCBIfam" id="NF033679">
    <property type="entry name" value="DNRLRE_dom"/>
    <property type="match status" value="1"/>
</dbReference>
<evidence type="ECO:0000256" key="1">
    <source>
        <dbReference type="ARBA" id="ARBA00022729"/>
    </source>
</evidence>
<evidence type="ECO:0000256" key="2">
    <source>
        <dbReference type="ARBA" id="ARBA00023157"/>
    </source>
</evidence>
<evidence type="ECO:0000313" key="5">
    <source>
        <dbReference type="EMBL" id="RZU76704.1"/>
    </source>
</evidence>
<keyword evidence="1" id="KW-0732">Signal</keyword>
<dbReference type="Gene3D" id="2.60.40.10">
    <property type="entry name" value="Immunoglobulins"/>
    <property type="match status" value="1"/>
</dbReference>
<proteinExistence type="predicted"/>
<dbReference type="Pfam" id="PF13385">
    <property type="entry name" value="Laminin_G_3"/>
    <property type="match status" value="1"/>
</dbReference>
<dbReference type="InterPro" id="IPR008979">
    <property type="entry name" value="Galactose-bd-like_sf"/>
</dbReference>
<evidence type="ECO:0000256" key="3">
    <source>
        <dbReference type="SAM" id="MobiDB-lite"/>
    </source>
</evidence>
<feature type="region of interest" description="Disordered" evidence="3">
    <location>
        <begin position="1"/>
        <end position="20"/>
    </location>
</feature>
<organism evidence="5 6">
    <name type="scientific">Micromonospora kangleipakensis</name>
    <dbReference type="NCBI Taxonomy" id="1077942"/>
    <lineage>
        <taxon>Bacteria</taxon>
        <taxon>Bacillati</taxon>
        <taxon>Actinomycetota</taxon>
        <taxon>Actinomycetes</taxon>
        <taxon>Micromonosporales</taxon>
        <taxon>Micromonosporaceae</taxon>
        <taxon>Micromonospora</taxon>
    </lineage>
</organism>
<keyword evidence="2" id="KW-1015">Disulfide bond</keyword>
<dbReference type="InterPro" id="IPR006558">
    <property type="entry name" value="LamG-like"/>
</dbReference>
<dbReference type="AlphaFoldDB" id="A0A4Q8BFG1"/>
<reference evidence="5 6" key="1">
    <citation type="submission" date="2019-02" db="EMBL/GenBank/DDBJ databases">
        <title>Sequencing the genomes of 1000 actinobacteria strains.</title>
        <authorList>
            <person name="Klenk H.-P."/>
        </authorList>
    </citation>
    <scope>NUCLEOTIDE SEQUENCE [LARGE SCALE GENOMIC DNA]</scope>
    <source>
        <strain evidence="5 6">DSM 45612</strain>
    </source>
</reference>
<sequence length="1071" mass="111515">MAPSQAVGASVTSKPVSGAASAVAASQAAEEASAAALAYRTRRPVLVAGRTTESSRTWAQPDGTFKSEVSLAPERVKEDSGAWREIDLNLERKPGGSVAPRVHARGVVLAGARSAGSDSLVSLGRGGDSVALGWRGALPAPVLSGNRATYPEVRPDVDLVVEVLPAGFRYFLTVKTPQAAAGLAKVAMPWRTGGLARTAAAPGSVLRYAAASGAKVVVSPAEMWDASVSPRTGEHARRAPVGVAVQGDGDAADLVLTPDPALLADPAVKYPITIDPSINLNPSFDAFVQDTYSSDQSGDEDLKLGWNDDASEGCGSGCTARSFLSFSGLSGYNGATVVSAELFLWNYHSWSCTAAAWESWRTSSVSTATRWTSQPSWVEQDGSSTGTKGYGGCADGWVSVSVKKTFQAAFSAGASSAAVGLRADSESNHNGWKRFRSSEASSGRPYVTLVYNRTPNAPTTQTIDSCYTACSSPAIVRSGTPTISAKVSDPDGGTLRTEYEVYDNAKTTLKAKSGTAVTGVSSGTARPWRIVPLSGTRLPDGVYNWRARACDSYVCGGYSGWFTFTIDTTDPSLPTVSSTSYPEKATGTWSGGPGQAGNFVFGANGATEISEYVYTLNGGPSVTVPAGTATASQKLTTNQRYVSTDLTGFSSGSALISRTTSLGHSGSDSLSVRPAPGLNFPSLSYAGFSSENGFQAGMQAGRRYTLSGWIYVPSATRQLANYSYSLRIGFSYSDEDGGQLVLSTRAASIDKWEQLSVTVTLPAGATAAGVRLYNGTPGVDPVTGTATSRPVYFDDLSLVEEGGLTRSIMPNKDGVNVLEVKSRNAAGATSDPRVYQFLVTPSTGSWNWTLDENSGSTAASVPGTRPATLSASGASWTSPGHVGAAALTLDGTGSATIGVPVLDTANPAGFTVAAWVRKSATGGAVRTAVSQDGTDISMFRLGYREDRDLNADGANDPAWCFSVAWGDSPFSSEDVACTTDYVVDDDWVSLVGVYDNISGQLRLYANGTPDFGGTLATASVSRSAWSATGSFAMGRGLASTAPAEYWTGDLDHVYASQYVWTETEIVQHAIA</sequence>
<dbReference type="Proteomes" id="UP000294114">
    <property type="component" value="Unassembled WGS sequence"/>
</dbReference>
<protein>
    <submittedName>
        <fullName evidence="5">Concanavalin A-like lectin/glucanase superfamily protein</fullName>
    </submittedName>
</protein>